<dbReference type="Proteomes" id="UP000187203">
    <property type="component" value="Unassembled WGS sequence"/>
</dbReference>
<comment type="caution">
    <text evidence="1">The sequence shown here is derived from an EMBL/GenBank/DDBJ whole genome shotgun (WGS) entry which is preliminary data.</text>
</comment>
<accession>A0A1R3JCL5</accession>
<evidence type="ECO:0000313" key="1">
    <source>
        <dbReference type="EMBL" id="OMO92497.1"/>
    </source>
</evidence>
<sequence>MAEQTTKMRTFEIIMSKVEALEAWREETTAVLGKRAVEPRASKVEGNHMSCHLVATHSFPQTAICGFIPRLCFGRRFGVTRIPKTRTKRKTALELEQTRALSWEA</sequence>
<dbReference type="EMBL" id="AWUE01016357">
    <property type="protein sequence ID" value="OMO92497.1"/>
    <property type="molecule type" value="Genomic_DNA"/>
</dbReference>
<dbReference type="AlphaFoldDB" id="A0A1R3JCL5"/>
<name>A0A1R3JCL5_9ROSI</name>
<evidence type="ECO:0000313" key="2">
    <source>
        <dbReference type="Proteomes" id="UP000187203"/>
    </source>
</evidence>
<proteinExistence type="predicted"/>
<reference evidence="2" key="1">
    <citation type="submission" date="2013-09" db="EMBL/GenBank/DDBJ databases">
        <title>Corchorus olitorius genome sequencing.</title>
        <authorList>
            <person name="Alam M."/>
            <person name="Haque M.S."/>
            <person name="Islam M.S."/>
            <person name="Emdad E.M."/>
            <person name="Islam M.M."/>
            <person name="Ahmed B."/>
            <person name="Halim A."/>
            <person name="Hossen Q.M.M."/>
            <person name="Hossain M.Z."/>
            <person name="Ahmed R."/>
            <person name="Khan M.M."/>
            <person name="Islam R."/>
            <person name="Rashid M.M."/>
            <person name="Khan S.A."/>
            <person name="Rahman M.S."/>
            <person name="Alam M."/>
            <person name="Yahiya A.S."/>
            <person name="Khan M.S."/>
            <person name="Azam M.S."/>
            <person name="Haque T."/>
            <person name="Lashkar M.Z.H."/>
            <person name="Akhand A.I."/>
            <person name="Morshed G."/>
            <person name="Roy S."/>
            <person name="Uddin K.S."/>
            <person name="Rabeya T."/>
            <person name="Hossain A.S."/>
            <person name="Chowdhury A."/>
            <person name="Snigdha A.R."/>
            <person name="Mortoza M.S."/>
            <person name="Matin S.A."/>
            <person name="Hoque S.M.E."/>
            <person name="Islam M.K."/>
            <person name="Roy D.K."/>
            <person name="Haider R."/>
            <person name="Moosa M.M."/>
            <person name="Elias S.M."/>
            <person name="Hasan A.M."/>
            <person name="Jahan S."/>
            <person name="Shafiuddin M."/>
            <person name="Mahmood N."/>
            <person name="Shommy N.S."/>
        </authorList>
    </citation>
    <scope>NUCLEOTIDE SEQUENCE [LARGE SCALE GENOMIC DNA]</scope>
    <source>
        <strain evidence="2">cv. O-4</strain>
    </source>
</reference>
<gene>
    <name evidence="1" type="ORF">COLO4_17548</name>
</gene>
<keyword evidence="2" id="KW-1185">Reference proteome</keyword>
<protein>
    <submittedName>
        <fullName evidence="1">Uncharacterized protein</fullName>
    </submittedName>
</protein>
<organism evidence="1 2">
    <name type="scientific">Corchorus olitorius</name>
    <dbReference type="NCBI Taxonomy" id="93759"/>
    <lineage>
        <taxon>Eukaryota</taxon>
        <taxon>Viridiplantae</taxon>
        <taxon>Streptophyta</taxon>
        <taxon>Embryophyta</taxon>
        <taxon>Tracheophyta</taxon>
        <taxon>Spermatophyta</taxon>
        <taxon>Magnoliopsida</taxon>
        <taxon>eudicotyledons</taxon>
        <taxon>Gunneridae</taxon>
        <taxon>Pentapetalae</taxon>
        <taxon>rosids</taxon>
        <taxon>malvids</taxon>
        <taxon>Malvales</taxon>
        <taxon>Malvaceae</taxon>
        <taxon>Grewioideae</taxon>
        <taxon>Apeibeae</taxon>
        <taxon>Corchorus</taxon>
    </lineage>
</organism>